<dbReference type="GO" id="GO:0005737">
    <property type="term" value="C:cytoplasm"/>
    <property type="evidence" value="ECO:0007669"/>
    <property type="project" value="TreeGrafter"/>
</dbReference>
<name>A0A8H8DBY5_9ASCO</name>
<dbReference type="SMART" id="SM00184">
    <property type="entry name" value="RING"/>
    <property type="match status" value="1"/>
</dbReference>
<keyword evidence="3" id="KW-0472">Membrane</keyword>
<dbReference type="AlphaFoldDB" id="A0A8H8DBY5"/>
<dbReference type="PANTHER" id="PTHR22765">
    <property type="entry name" value="RING FINGER AND PROTEASE ASSOCIATED DOMAIN-CONTAINING"/>
    <property type="match status" value="1"/>
</dbReference>
<evidence type="ECO:0000256" key="3">
    <source>
        <dbReference type="SAM" id="Phobius"/>
    </source>
</evidence>
<dbReference type="GO" id="GO:0061630">
    <property type="term" value="F:ubiquitin protein ligase activity"/>
    <property type="evidence" value="ECO:0007669"/>
    <property type="project" value="TreeGrafter"/>
</dbReference>
<keyword evidence="1" id="KW-0862">Zinc</keyword>
<reference evidence="5 6" key="1">
    <citation type="submission" date="2020-12" db="EMBL/GenBank/DDBJ databases">
        <title>Effect of drift, selection, and recombination on the evolution of hybrid genomes in Candida yeast pathogens.</title>
        <authorList>
            <person name="Mixao V."/>
            <person name="Ksiezopolska E."/>
            <person name="Saus E."/>
            <person name="Boekhout T."/>
            <person name="Gacser A."/>
            <person name="Gabaldon T."/>
        </authorList>
    </citation>
    <scope>NUCLEOTIDE SEQUENCE [LARGE SCALE GENOMIC DNA]</scope>
    <source>
        <strain evidence="5 6">BP57</strain>
    </source>
</reference>
<accession>A0A8H8DBY5</accession>
<feature type="domain" description="RING-type" evidence="4">
    <location>
        <begin position="254"/>
        <end position="296"/>
    </location>
</feature>
<dbReference type="InterPro" id="IPR001841">
    <property type="entry name" value="Znf_RING"/>
</dbReference>
<feature type="compositionally biased region" description="Polar residues" evidence="2">
    <location>
        <begin position="454"/>
        <end position="468"/>
    </location>
</feature>
<evidence type="ECO:0000259" key="4">
    <source>
        <dbReference type="PROSITE" id="PS50089"/>
    </source>
</evidence>
<dbReference type="EMBL" id="JAEOAQ010000002">
    <property type="protein sequence ID" value="KAG5419752.1"/>
    <property type="molecule type" value="Genomic_DNA"/>
</dbReference>
<evidence type="ECO:0000256" key="1">
    <source>
        <dbReference type="PROSITE-ProRule" id="PRU00175"/>
    </source>
</evidence>
<dbReference type="PANTHER" id="PTHR22765:SF416">
    <property type="entry name" value="E3 UBIQUITIN-PROTEIN LIGASE GODZILLA"/>
    <property type="match status" value="1"/>
</dbReference>
<dbReference type="RefSeq" id="XP_067548868.1">
    <property type="nucleotide sequence ID" value="XM_067690399.1"/>
</dbReference>
<dbReference type="GO" id="GO:0008270">
    <property type="term" value="F:zinc ion binding"/>
    <property type="evidence" value="ECO:0007669"/>
    <property type="project" value="UniProtKB-KW"/>
</dbReference>
<sequence length="491" mass="54937">MASQITAAPFSSLEVQPSSTQGSPSQTPTTTSSNNSSTVSDGFSFIGSNTTTVLFFVALAVAVVIGLIFVYFTLRYFVRSRYGLSVSPFSQRSQYPPSSYGNPDDANNYAFIHLSRERRRQNRQRRRRRRFSKMQKLTAEEAEKLFPKKTYHDWLNGGKERDVEKRDGNLKEEPDQEGVAEVLTGDSDSSHLNLNTVSTAKEQTDLDLGDGIELKEMEKKGIVETHIEVVEGSSERGADPVSEIHGLQFDSGSCAICLEVLENDAIVRGLICGHVFHAVCLDPWLIKRRACCPMCKRDYLFKRDYQQDNDVNEATSGTNGNSNESNHGTTETPNGTNGRNESEDNDTESINSDEIQRDPVLQAFLQNLIPMSERARSTLSDPQYADINLEERSKQMAKEKYGKFFKIIIWKSFGITKSDLFHWAVLTLASEHRRAQQLEELQRSGLANVGVADTNQQHSQDPSSTLSHTHAGHAEVDVAEATRRDIVDNRV</sequence>
<dbReference type="CDD" id="cd16473">
    <property type="entry name" value="RING-H2_RNF103"/>
    <property type="match status" value="1"/>
</dbReference>
<organism evidence="5 6">
    <name type="scientific">Candida metapsilosis</name>
    <dbReference type="NCBI Taxonomy" id="273372"/>
    <lineage>
        <taxon>Eukaryota</taxon>
        <taxon>Fungi</taxon>
        <taxon>Dikarya</taxon>
        <taxon>Ascomycota</taxon>
        <taxon>Saccharomycotina</taxon>
        <taxon>Pichiomycetes</taxon>
        <taxon>Debaryomycetaceae</taxon>
        <taxon>Candida/Lodderomyces clade</taxon>
        <taxon>Candida</taxon>
    </lineage>
</organism>
<dbReference type="Pfam" id="PF13639">
    <property type="entry name" value="zf-RING_2"/>
    <property type="match status" value="1"/>
</dbReference>
<protein>
    <recommendedName>
        <fullName evidence="4">RING-type domain-containing protein</fullName>
    </recommendedName>
</protein>
<evidence type="ECO:0000313" key="6">
    <source>
        <dbReference type="Proteomes" id="UP000669133"/>
    </source>
</evidence>
<feature type="region of interest" description="Disordered" evidence="2">
    <location>
        <begin position="157"/>
        <end position="178"/>
    </location>
</feature>
<dbReference type="GeneID" id="93650261"/>
<dbReference type="OrthoDB" id="8062037at2759"/>
<feature type="transmembrane region" description="Helical" evidence="3">
    <location>
        <begin position="53"/>
        <end position="74"/>
    </location>
</feature>
<gene>
    <name evidence="5" type="ORF">I9W82_001632</name>
</gene>
<evidence type="ECO:0000256" key="2">
    <source>
        <dbReference type="SAM" id="MobiDB-lite"/>
    </source>
</evidence>
<evidence type="ECO:0000313" key="5">
    <source>
        <dbReference type="EMBL" id="KAG5419752.1"/>
    </source>
</evidence>
<dbReference type="InterPro" id="IPR051826">
    <property type="entry name" value="E3_ubiquitin-ligase_domain"/>
</dbReference>
<keyword evidence="3" id="KW-0812">Transmembrane</keyword>
<dbReference type="InterPro" id="IPR013083">
    <property type="entry name" value="Znf_RING/FYVE/PHD"/>
</dbReference>
<feature type="compositionally biased region" description="Low complexity" evidence="2">
    <location>
        <begin position="315"/>
        <end position="330"/>
    </location>
</feature>
<feature type="region of interest" description="Disordered" evidence="2">
    <location>
        <begin position="454"/>
        <end position="479"/>
    </location>
</feature>
<feature type="compositionally biased region" description="Low complexity" evidence="2">
    <location>
        <begin position="15"/>
        <end position="38"/>
    </location>
</feature>
<keyword evidence="1" id="KW-0479">Metal-binding</keyword>
<proteinExistence type="predicted"/>
<comment type="caution">
    <text evidence="5">The sequence shown here is derived from an EMBL/GenBank/DDBJ whole genome shotgun (WGS) entry which is preliminary data.</text>
</comment>
<keyword evidence="1" id="KW-0863">Zinc-finger</keyword>
<dbReference type="SUPFAM" id="SSF57850">
    <property type="entry name" value="RING/U-box"/>
    <property type="match status" value="1"/>
</dbReference>
<feature type="region of interest" description="Disordered" evidence="2">
    <location>
        <begin position="1"/>
        <end position="38"/>
    </location>
</feature>
<keyword evidence="3" id="KW-1133">Transmembrane helix</keyword>
<dbReference type="Gene3D" id="3.30.40.10">
    <property type="entry name" value="Zinc/RING finger domain, C3HC4 (zinc finger)"/>
    <property type="match status" value="1"/>
</dbReference>
<feature type="compositionally biased region" description="Basic and acidic residues" evidence="2">
    <location>
        <begin position="157"/>
        <end position="173"/>
    </location>
</feature>
<dbReference type="GO" id="GO:0006511">
    <property type="term" value="P:ubiquitin-dependent protein catabolic process"/>
    <property type="evidence" value="ECO:0007669"/>
    <property type="project" value="TreeGrafter"/>
</dbReference>
<feature type="region of interest" description="Disordered" evidence="2">
    <location>
        <begin position="311"/>
        <end position="353"/>
    </location>
</feature>
<dbReference type="Proteomes" id="UP000669133">
    <property type="component" value="Unassembled WGS sequence"/>
</dbReference>
<keyword evidence="6" id="KW-1185">Reference proteome</keyword>
<dbReference type="PROSITE" id="PS50089">
    <property type="entry name" value="ZF_RING_2"/>
    <property type="match status" value="1"/>
</dbReference>